<dbReference type="SUPFAM" id="SSF53067">
    <property type="entry name" value="Actin-like ATPase domain"/>
    <property type="match status" value="1"/>
</dbReference>
<dbReference type="Proteomes" id="UP001445732">
    <property type="component" value="Unassembled WGS sequence"/>
</dbReference>
<evidence type="ECO:0000256" key="6">
    <source>
        <dbReference type="ARBA" id="ARBA00048451"/>
    </source>
</evidence>
<evidence type="ECO:0000313" key="7">
    <source>
        <dbReference type="EMBL" id="MEQ7156467.1"/>
    </source>
</evidence>
<dbReference type="InterPro" id="IPR043129">
    <property type="entry name" value="ATPase_NBD"/>
</dbReference>
<dbReference type="EC" id="2.7.1.4" evidence="5"/>
<keyword evidence="3" id="KW-0862">Zinc</keyword>
<sequence>MSRLWGGIDAGGTGFKCLIATGPDQIVAESAVPTTSPEETLAAVRSVFERCGPSRLAGIGVACFGPVDVREGSPGHGRILTTPKPGWSGVDVLGALRPLGVPLVIDTDVNAAARAERVWGAGRGVTVVAYLTVGTGIGLGFAGGPQGLMHAEAGHILPRRHPQDDFAGVCPFHGDCIEGLASGPAMRARWGAPAETLEASHRAWEIESWYLAQAVASALLVGAADRVVIGGGVGTSPGLVERVRRDVARLIGDYRAVLEPRGGLDVVVASAGLGRRAGVLGAIRTAQEVLPPMRATPA</sequence>
<accession>A0ABV1NS35</accession>
<protein>
    <recommendedName>
        <fullName evidence="5">fructokinase</fullName>
        <ecNumber evidence="5">2.7.1.4</ecNumber>
    </recommendedName>
</protein>
<keyword evidence="4" id="KW-0460">Magnesium</keyword>
<keyword evidence="8" id="KW-1185">Reference proteome</keyword>
<comment type="caution">
    <text evidence="7">The sequence shown here is derived from an EMBL/GenBank/DDBJ whole genome shotgun (WGS) entry which is preliminary data.</text>
</comment>
<dbReference type="RefSeq" id="WP_349685616.1">
    <property type="nucleotide sequence ID" value="NZ_JBEGDD010000014.1"/>
</dbReference>
<evidence type="ECO:0000256" key="4">
    <source>
        <dbReference type="ARBA" id="ARBA00022842"/>
    </source>
</evidence>
<dbReference type="InterPro" id="IPR000600">
    <property type="entry name" value="ROK"/>
</dbReference>
<evidence type="ECO:0000256" key="5">
    <source>
        <dbReference type="ARBA" id="ARBA00038887"/>
    </source>
</evidence>
<evidence type="ECO:0000256" key="2">
    <source>
        <dbReference type="ARBA" id="ARBA00022723"/>
    </source>
</evidence>
<dbReference type="Gene3D" id="3.30.420.40">
    <property type="match status" value="2"/>
</dbReference>
<proteinExistence type="predicted"/>
<name>A0ABV1NS35_9CAUL</name>
<keyword evidence="2" id="KW-0479">Metal-binding</keyword>
<evidence type="ECO:0000256" key="1">
    <source>
        <dbReference type="ARBA" id="ARBA00001946"/>
    </source>
</evidence>
<dbReference type="InterPro" id="IPR051804">
    <property type="entry name" value="Carb_Metab_Reg_Kinase/Isom"/>
</dbReference>
<comment type="catalytic activity">
    <reaction evidence="6">
        <text>D-fructose + ATP = D-fructose 6-phosphate + ADP + H(+)</text>
        <dbReference type="Rhea" id="RHEA:16125"/>
        <dbReference type="ChEBI" id="CHEBI:15378"/>
        <dbReference type="ChEBI" id="CHEBI:30616"/>
        <dbReference type="ChEBI" id="CHEBI:37721"/>
        <dbReference type="ChEBI" id="CHEBI:61527"/>
        <dbReference type="ChEBI" id="CHEBI:456216"/>
        <dbReference type="EC" id="2.7.1.4"/>
    </reaction>
</comment>
<comment type="cofactor">
    <cofactor evidence="1">
        <name>Mg(2+)</name>
        <dbReference type="ChEBI" id="CHEBI:18420"/>
    </cofactor>
</comment>
<dbReference type="PANTHER" id="PTHR42742">
    <property type="entry name" value="TRANSCRIPTIONAL REPRESSOR MPRA"/>
    <property type="match status" value="1"/>
</dbReference>
<reference evidence="7 8" key="1">
    <citation type="submission" date="2024-06" db="EMBL/GenBank/DDBJ databases">
        <title>Brevundimonas sp. C11.</title>
        <authorList>
            <person name="Maltman C."/>
        </authorList>
    </citation>
    <scope>NUCLEOTIDE SEQUENCE [LARGE SCALE GENOMIC DNA]</scope>
    <source>
        <strain evidence="7 8">C11</strain>
    </source>
</reference>
<dbReference type="PANTHER" id="PTHR42742:SF3">
    <property type="entry name" value="FRUCTOKINASE"/>
    <property type="match status" value="1"/>
</dbReference>
<dbReference type="EMBL" id="JBEGDD010000014">
    <property type="protein sequence ID" value="MEQ7156467.1"/>
    <property type="molecule type" value="Genomic_DNA"/>
</dbReference>
<gene>
    <name evidence="7" type="ORF">ABN401_14695</name>
</gene>
<evidence type="ECO:0000313" key="8">
    <source>
        <dbReference type="Proteomes" id="UP001445732"/>
    </source>
</evidence>
<dbReference type="CDD" id="cd24067">
    <property type="entry name" value="ASKHA_NBD_ROK_BsFRK-like"/>
    <property type="match status" value="1"/>
</dbReference>
<organism evidence="7 8">
    <name type="scientific">Brevundimonas aurifodinae</name>
    <dbReference type="NCBI Taxonomy" id="1508312"/>
    <lineage>
        <taxon>Bacteria</taxon>
        <taxon>Pseudomonadati</taxon>
        <taxon>Pseudomonadota</taxon>
        <taxon>Alphaproteobacteria</taxon>
        <taxon>Caulobacterales</taxon>
        <taxon>Caulobacteraceae</taxon>
        <taxon>Brevundimonas</taxon>
    </lineage>
</organism>
<evidence type="ECO:0000256" key="3">
    <source>
        <dbReference type="ARBA" id="ARBA00022833"/>
    </source>
</evidence>
<dbReference type="Pfam" id="PF00480">
    <property type="entry name" value="ROK"/>
    <property type="match status" value="1"/>
</dbReference>